<feature type="transmembrane region" description="Helical" evidence="2">
    <location>
        <begin position="274"/>
        <end position="297"/>
    </location>
</feature>
<organism evidence="3 4">
    <name type="scientific">Kocuria coralli</name>
    <dbReference type="NCBI Taxonomy" id="1461025"/>
    <lineage>
        <taxon>Bacteria</taxon>
        <taxon>Bacillati</taxon>
        <taxon>Actinomycetota</taxon>
        <taxon>Actinomycetes</taxon>
        <taxon>Micrococcales</taxon>
        <taxon>Micrococcaceae</taxon>
        <taxon>Kocuria</taxon>
    </lineage>
</organism>
<evidence type="ECO:0000256" key="1">
    <source>
        <dbReference type="SAM" id="MobiDB-lite"/>
    </source>
</evidence>
<keyword evidence="2" id="KW-0812">Transmembrane</keyword>
<feature type="region of interest" description="Disordered" evidence="1">
    <location>
        <begin position="1"/>
        <end position="24"/>
    </location>
</feature>
<dbReference type="PANTHER" id="PTHR34821">
    <property type="entry name" value="INNER MEMBRANE PROTEIN YDCZ"/>
    <property type="match status" value="1"/>
</dbReference>
<proteinExistence type="predicted"/>
<dbReference type="RefSeq" id="WP_158034223.1">
    <property type="nucleotide sequence ID" value="NZ_ML708620.1"/>
</dbReference>
<dbReference type="Proteomes" id="UP000325957">
    <property type="component" value="Unassembled WGS sequence"/>
</dbReference>
<keyword evidence="2" id="KW-0472">Membrane</keyword>
<dbReference type="EMBL" id="SZWF01000014">
    <property type="protein sequence ID" value="KAA9393804.1"/>
    <property type="molecule type" value="Genomic_DNA"/>
</dbReference>
<dbReference type="PANTHER" id="PTHR34821:SF2">
    <property type="entry name" value="INNER MEMBRANE PROTEIN YDCZ"/>
    <property type="match status" value="1"/>
</dbReference>
<evidence type="ECO:0000313" key="3">
    <source>
        <dbReference type="EMBL" id="KAA9393804.1"/>
    </source>
</evidence>
<protein>
    <submittedName>
        <fullName evidence="3">DMT family transporter</fullName>
    </submittedName>
</protein>
<feature type="transmembrane region" description="Helical" evidence="2">
    <location>
        <begin position="242"/>
        <end position="262"/>
    </location>
</feature>
<feature type="transmembrane region" description="Helical" evidence="2">
    <location>
        <begin position="198"/>
        <end position="221"/>
    </location>
</feature>
<evidence type="ECO:0000313" key="4">
    <source>
        <dbReference type="Proteomes" id="UP000325957"/>
    </source>
</evidence>
<feature type="transmembrane region" description="Helical" evidence="2">
    <location>
        <begin position="70"/>
        <end position="91"/>
    </location>
</feature>
<evidence type="ECO:0000256" key="2">
    <source>
        <dbReference type="SAM" id="Phobius"/>
    </source>
</evidence>
<name>A0A5J5KW32_9MICC</name>
<sequence>MPASHHDRLQPSPAQAGRGNGRPTVLRRAPLPAARFTEIAAQVTAVLSGTCMAVQSRINGELGARTGDPAAAALVSFSVGLVIVAVLALVLPAGRRGTRRLVAGLRQRSLSAVFLASGVLGAFLVLVQTFTTPLVGVSVFILGVVLGQAVGGLGVDRIGFGPGGVKPLTSWRIAGTAVIVGAVVLAESPRFVHETGRAATAGVGVFVVMLAFQVLAGAGTAAQTAMNGRMAQQAQTPITSTLVNFAGGTVALAVTTVVFRSLADVPVWRLPGEWWLYLGGVAGLLFVAAGAVLVRIIGVLRTSLSLTAGMLTGALVLDLVVPTDGTVVAPLTVAGTALTFAGLVIVTLPWRWSTTTAG</sequence>
<gene>
    <name evidence="3" type="ORF">FCK90_10300</name>
</gene>
<keyword evidence="4" id="KW-1185">Reference proteome</keyword>
<dbReference type="InterPro" id="IPR006750">
    <property type="entry name" value="YdcZ"/>
</dbReference>
<dbReference type="Pfam" id="PF04657">
    <property type="entry name" value="DMT_YdcZ"/>
    <property type="match status" value="2"/>
</dbReference>
<keyword evidence="2" id="KW-1133">Transmembrane helix</keyword>
<comment type="caution">
    <text evidence="3">The sequence shown here is derived from an EMBL/GenBank/DDBJ whole genome shotgun (WGS) entry which is preliminary data.</text>
</comment>
<dbReference type="OrthoDB" id="6463253at2"/>
<feature type="transmembrane region" description="Helical" evidence="2">
    <location>
        <begin position="137"/>
        <end position="156"/>
    </location>
</feature>
<accession>A0A5J5KW32</accession>
<feature type="transmembrane region" description="Helical" evidence="2">
    <location>
        <begin position="168"/>
        <end position="186"/>
    </location>
</feature>
<feature type="transmembrane region" description="Helical" evidence="2">
    <location>
        <begin position="112"/>
        <end position="131"/>
    </location>
</feature>
<feature type="transmembrane region" description="Helical" evidence="2">
    <location>
        <begin position="327"/>
        <end position="350"/>
    </location>
</feature>
<feature type="transmembrane region" description="Helical" evidence="2">
    <location>
        <begin position="304"/>
        <end position="321"/>
    </location>
</feature>
<dbReference type="AlphaFoldDB" id="A0A5J5KW32"/>
<reference evidence="3 4" key="1">
    <citation type="submission" date="2019-05" db="EMBL/GenBank/DDBJ databases">
        <title>Kocuria coralli sp. nov., a novel actinobacterium isolated from coral reef seawater.</title>
        <authorList>
            <person name="Li J."/>
        </authorList>
    </citation>
    <scope>NUCLEOTIDE SEQUENCE [LARGE SCALE GENOMIC DNA]</scope>
    <source>
        <strain evidence="3 4">SCSIO 13007</strain>
    </source>
</reference>
<dbReference type="GO" id="GO:0005886">
    <property type="term" value="C:plasma membrane"/>
    <property type="evidence" value="ECO:0007669"/>
    <property type="project" value="TreeGrafter"/>
</dbReference>